<dbReference type="InterPro" id="IPR051907">
    <property type="entry name" value="DoxX-like_oxidoreductase"/>
</dbReference>
<dbReference type="Pfam" id="PF07681">
    <property type="entry name" value="DoxX"/>
    <property type="match status" value="1"/>
</dbReference>
<gene>
    <name evidence="8" type="ORF">CDEB00056_LOCUS6067</name>
</gene>
<protein>
    <recommendedName>
        <fullName evidence="9">DoxX family protein</fullName>
    </recommendedName>
</protein>
<dbReference type="InterPro" id="IPR032808">
    <property type="entry name" value="DoxX"/>
</dbReference>
<dbReference type="AlphaFoldDB" id="A0A7S3V7D4"/>
<organism evidence="8">
    <name type="scientific">Chaetoceros debilis</name>
    <dbReference type="NCBI Taxonomy" id="122233"/>
    <lineage>
        <taxon>Eukaryota</taxon>
        <taxon>Sar</taxon>
        <taxon>Stramenopiles</taxon>
        <taxon>Ochrophyta</taxon>
        <taxon>Bacillariophyta</taxon>
        <taxon>Coscinodiscophyceae</taxon>
        <taxon>Chaetocerotophycidae</taxon>
        <taxon>Chaetocerotales</taxon>
        <taxon>Chaetocerotaceae</taxon>
        <taxon>Chaetoceros</taxon>
    </lineage>
</organism>
<keyword evidence="7" id="KW-0732">Signal</keyword>
<keyword evidence="5 6" id="KW-0472">Membrane</keyword>
<feature type="chain" id="PRO_5031394104" description="DoxX family protein" evidence="7">
    <location>
        <begin position="24"/>
        <end position="255"/>
    </location>
</feature>
<keyword evidence="3 6" id="KW-0812">Transmembrane</keyword>
<evidence type="ECO:0000256" key="3">
    <source>
        <dbReference type="ARBA" id="ARBA00022692"/>
    </source>
</evidence>
<accession>A0A7S3V7D4</accession>
<evidence type="ECO:0000256" key="1">
    <source>
        <dbReference type="ARBA" id="ARBA00004651"/>
    </source>
</evidence>
<feature type="transmembrane region" description="Helical" evidence="6">
    <location>
        <begin position="191"/>
        <end position="212"/>
    </location>
</feature>
<dbReference type="PANTHER" id="PTHR33452:SF1">
    <property type="entry name" value="INNER MEMBRANE PROTEIN YPHA-RELATED"/>
    <property type="match status" value="1"/>
</dbReference>
<evidence type="ECO:0000256" key="5">
    <source>
        <dbReference type="ARBA" id="ARBA00023136"/>
    </source>
</evidence>
<sequence>MVSVKALLAFVAMSAVITPKCAAFVGPAHSSKRVTRSISTTGLDPLQAFKFPSFEKRVIPEIIEDVSSSSDTPLALFEPITDVCILGLRLATCTLMIHHGFDKIQNVDGFSLNVVAKFFGFLPGAPSFWTLSAAGTQVVGSVLLALGILSRPVAFSMMMTMAVAVIFHLLNTGIEGFPLAVVSQHSYNYELAAMYVGVLAYFSASGAGRYSFDEKVLGGELELYDKALGKLFNSNNSANDEIQEIEEDVTFKMPW</sequence>
<evidence type="ECO:0000313" key="8">
    <source>
        <dbReference type="EMBL" id="CAE0461226.1"/>
    </source>
</evidence>
<evidence type="ECO:0000256" key="7">
    <source>
        <dbReference type="SAM" id="SignalP"/>
    </source>
</evidence>
<feature type="signal peptide" evidence="7">
    <location>
        <begin position="1"/>
        <end position="23"/>
    </location>
</feature>
<dbReference type="EMBL" id="HBIO01007993">
    <property type="protein sequence ID" value="CAE0461226.1"/>
    <property type="molecule type" value="Transcribed_RNA"/>
</dbReference>
<reference evidence="8" key="1">
    <citation type="submission" date="2021-01" db="EMBL/GenBank/DDBJ databases">
        <authorList>
            <person name="Corre E."/>
            <person name="Pelletier E."/>
            <person name="Niang G."/>
            <person name="Scheremetjew M."/>
            <person name="Finn R."/>
            <person name="Kale V."/>
            <person name="Holt S."/>
            <person name="Cochrane G."/>
            <person name="Meng A."/>
            <person name="Brown T."/>
            <person name="Cohen L."/>
        </authorList>
    </citation>
    <scope>NUCLEOTIDE SEQUENCE</scope>
    <source>
        <strain evidence="8">MM31A-1</strain>
    </source>
</reference>
<comment type="subcellular location">
    <subcellularLocation>
        <location evidence="1">Cell membrane</location>
        <topology evidence="1">Multi-pass membrane protein</topology>
    </subcellularLocation>
</comment>
<keyword evidence="4 6" id="KW-1133">Transmembrane helix</keyword>
<feature type="transmembrane region" description="Helical" evidence="6">
    <location>
        <begin position="128"/>
        <end position="146"/>
    </location>
</feature>
<name>A0A7S3V7D4_9STRA</name>
<evidence type="ECO:0008006" key="9">
    <source>
        <dbReference type="Google" id="ProtNLM"/>
    </source>
</evidence>
<dbReference type="PANTHER" id="PTHR33452">
    <property type="entry name" value="OXIDOREDUCTASE CATD-RELATED"/>
    <property type="match status" value="1"/>
</dbReference>
<evidence type="ECO:0000256" key="2">
    <source>
        <dbReference type="ARBA" id="ARBA00022475"/>
    </source>
</evidence>
<evidence type="ECO:0000256" key="6">
    <source>
        <dbReference type="SAM" id="Phobius"/>
    </source>
</evidence>
<keyword evidence="2" id="KW-1003">Cell membrane</keyword>
<proteinExistence type="predicted"/>
<dbReference type="GO" id="GO:0005886">
    <property type="term" value="C:plasma membrane"/>
    <property type="evidence" value="ECO:0007669"/>
    <property type="project" value="UniProtKB-SubCell"/>
</dbReference>
<evidence type="ECO:0000256" key="4">
    <source>
        <dbReference type="ARBA" id="ARBA00022989"/>
    </source>
</evidence>